<dbReference type="PANTHER" id="PTHR11954:SF37">
    <property type="entry name" value="MIF-LIKE PROTEIN MIF-2"/>
    <property type="match status" value="1"/>
</dbReference>
<keyword evidence="3" id="KW-1185">Reference proteome</keyword>
<gene>
    <name evidence="2" type="ORF">ANCCEY_13443</name>
</gene>
<organism evidence="2 3">
    <name type="scientific">Ancylostoma ceylanicum</name>
    <dbReference type="NCBI Taxonomy" id="53326"/>
    <lineage>
        <taxon>Eukaryota</taxon>
        <taxon>Metazoa</taxon>
        <taxon>Ecdysozoa</taxon>
        <taxon>Nematoda</taxon>
        <taxon>Chromadorea</taxon>
        <taxon>Rhabditida</taxon>
        <taxon>Rhabditina</taxon>
        <taxon>Rhabditomorpha</taxon>
        <taxon>Strongyloidea</taxon>
        <taxon>Ancylostomatidae</taxon>
        <taxon>Ancylostomatinae</taxon>
        <taxon>Ancylostoma</taxon>
    </lineage>
</organism>
<reference evidence="2 3" key="1">
    <citation type="submission" date="2013-05" db="EMBL/GenBank/DDBJ databases">
        <title>Draft genome of the parasitic nematode Anyclostoma ceylanicum.</title>
        <authorList>
            <person name="Mitreva M."/>
        </authorList>
    </citation>
    <scope>NUCLEOTIDE SEQUENCE [LARGE SCALE GENOMIC DNA]</scope>
</reference>
<dbReference type="Pfam" id="PF01187">
    <property type="entry name" value="MIF"/>
    <property type="match status" value="1"/>
</dbReference>
<dbReference type="AlphaFoldDB" id="A0A0D6L7I6"/>
<dbReference type="Proteomes" id="UP000054495">
    <property type="component" value="Unassembled WGS sequence"/>
</dbReference>
<evidence type="ECO:0000313" key="2">
    <source>
        <dbReference type="EMBL" id="EPB67464.1"/>
    </source>
</evidence>
<dbReference type="Gene3D" id="3.30.429.10">
    <property type="entry name" value="Macrophage Migration Inhibitory Factor"/>
    <property type="match status" value="1"/>
</dbReference>
<evidence type="ECO:0000313" key="3">
    <source>
        <dbReference type="Proteomes" id="UP000054495"/>
    </source>
</evidence>
<accession>A0A0D6L7I6</accession>
<dbReference type="GO" id="GO:0050178">
    <property type="term" value="F:phenylpyruvate tautomerase activity"/>
    <property type="evidence" value="ECO:0007669"/>
    <property type="project" value="TreeGrafter"/>
</dbReference>
<dbReference type="GO" id="GO:0005125">
    <property type="term" value="F:cytokine activity"/>
    <property type="evidence" value="ECO:0007669"/>
    <property type="project" value="TreeGrafter"/>
</dbReference>
<sequence length="179" mass="19875">MPMVRVATNLPDKDVPANFEERLTDLLAESMNKPRNRIAIEVLAGQRITHGASRNPVAVIKVESIGALSADDNIRHTQKITQFCQDTLKLPKDKVIITYFDLQPIHVGFNGTTVAAATIYLENKFKNAEFTITTTTTTTWKEANMVQLPATRDILQSSDRAVEVVQRELALSIGLNTNL</sequence>
<proteinExistence type="inferred from homology"/>
<protein>
    <submittedName>
        <fullName evidence="2">Macrophage migration inhibitory factor</fullName>
    </submittedName>
</protein>
<comment type="similarity">
    <text evidence="1">Belongs to the MIF family.</text>
</comment>
<dbReference type="SUPFAM" id="SSF55331">
    <property type="entry name" value="Tautomerase/MIF"/>
    <property type="match status" value="1"/>
</dbReference>
<dbReference type="SMR" id="A0A0D6L7I6"/>
<dbReference type="EMBL" id="KE125669">
    <property type="protein sequence ID" value="EPB67464.1"/>
    <property type="molecule type" value="Genomic_DNA"/>
</dbReference>
<dbReference type="InterPro" id="IPR001398">
    <property type="entry name" value="Macrophage_inhib_fac"/>
</dbReference>
<name>A0A0D6L7I6_9BILA</name>
<dbReference type="InterPro" id="IPR014347">
    <property type="entry name" value="Tautomerase/MIF_sf"/>
</dbReference>
<dbReference type="GO" id="GO:0005615">
    <property type="term" value="C:extracellular space"/>
    <property type="evidence" value="ECO:0007669"/>
    <property type="project" value="TreeGrafter"/>
</dbReference>
<dbReference type="PANTHER" id="PTHR11954">
    <property type="entry name" value="D-DOPACHROME DECARBOXYLASE"/>
    <property type="match status" value="1"/>
</dbReference>
<evidence type="ECO:0000256" key="1">
    <source>
        <dbReference type="ARBA" id="ARBA00005851"/>
    </source>
</evidence>